<dbReference type="CDD" id="cd06173">
    <property type="entry name" value="MFS_MefA_like"/>
    <property type="match status" value="1"/>
</dbReference>
<dbReference type="Pfam" id="PF05977">
    <property type="entry name" value="MFS_3"/>
    <property type="match status" value="1"/>
</dbReference>
<evidence type="ECO:0000256" key="2">
    <source>
        <dbReference type="ARBA" id="ARBA00022448"/>
    </source>
</evidence>
<dbReference type="SUPFAM" id="SSF103473">
    <property type="entry name" value="MFS general substrate transporter"/>
    <property type="match status" value="1"/>
</dbReference>
<feature type="transmembrane region" description="Helical" evidence="8">
    <location>
        <begin position="63"/>
        <end position="83"/>
    </location>
</feature>
<evidence type="ECO:0000256" key="3">
    <source>
        <dbReference type="ARBA" id="ARBA00022475"/>
    </source>
</evidence>
<feature type="transmembrane region" description="Helical" evidence="8">
    <location>
        <begin position="276"/>
        <end position="294"/>
    </location>
</feature>
<evidence type="ECO:0000256" key="7">
    <source>
        <dbReference type="SAM" id="MobiDB-lite"/>
    </source>
</evidence>
<feature type="transmembrane region" description="Helical" evidence="8">
    <location>
        <begin position="398"/>
        <end position="422"/>
    </location>
</feature>
<dbReference type="EMBL" id="CP099837">
    <property type="protein sequence ID" value="USY17054.1"/>
    <property type="molecule type" value="Genomic_DNA"/>
</dbReference>
<feature type="region of interest" description="Disordered" evidence="7">
    <location>
        <begin position="1"/>
        <end position="22"/>
    </location>
</feature>
<feature type="region of interest" description="Disordered" evidence="7">
    <location>
        <begin position="433"/>
        <end position="459"/>
    </location>
</feature>
<dbReference type="Proteomes" id="UP001055940">
    <property type="component" value="Chromosome"/>
</dbReference>
<keyword evidence="6 8" id="KW-0472">Membrane</keyword>
<name>A0ABY5CZ56_9ACTN</name>
<dbReference type="PANTHER" id="PTHR23513">
    <property type="entry name" value="INTEGRAL MEMBRANE EFFLUX PROTEIN-RELATED"/>
    <property type="match status" value="1"/>
</dbReference>
<dbReference type="PROSITE" id="PS50850">
    <property type="entry name" value="MFS"/>
    <property type="match status" value="1"/>
</dbReference>
<keyword evidence="5 8" id="KW-1133">Transmembrane helix</keyword>
<evidence type="ECO:0000256" key="5">
    <source>
        <dbReference type="ARBA" id="ARBA00022989"/>
    </source>
</evidence>
<dbReference type="RefSeq" id="WP_254416642.1">
    <property type="nucleotide sequence ID" value="NZ_BAAAJB010000051.1"/>
</dbReference>
<dbReference type="PANTHER" id="PTHR23513:SF6">
    <property type="entry name" value="MAJOR FACILITATOR SUPERFAMILY ASSOCIATED DOMAIN-CONTAINING PROTEIN"/>
    <property type="match status" value="1"/>
</dbReference>
<sequence length="459" mass="47361">MSQSSAPQGTSPSEPGETGRSRRAPLGAQFHKLLGAVGLGNLGDGIAVVALPWYATTLTDDPFLVAVVGAATRLPWLLFALLAGVVGDRVDRRRLMVAAGGAKALLLVALTVVVVLGAGSIPLLVAVALLVGACEVFFDNTAQSVVPGVVRRSQLERANGRLQAVERVLNSFLGAPLAGALLAVSTAWAFGAQAALILLAVVCLLTMRGNFRPETDGEPHPPILTMLREGLAWLWRHPVMRPLAIVSGLSNMAVAFTGAVLVLFAQDVLGVGPQGYGLLMTVTAAGAVLGALVVPSFSGRVHPSTAMGVILAVLGSTALVVGLLHSIPAFVVCCFINGFIITWWNITLISLFQRLTPDRLRSRAFSAHRTLSWGLLSVGMGLGGALAAVMEGPLGREWALASPFIAAGVIGLALAAAPALVLTPRVIDRALADAEPESTPGTGLEPGPENSQGSAPRQG</sequence>
<protein>
    <submittedName>
        <fullName evidence="10">MFS transporter</fullName>
    </submittedName>
</protein>
<organism evidence="10 11">
    <name type="scientific">Nocardiopsis exhalans</name>
    <dbReference type="NCBI Taxonomy" id="163604"/>
    <lineage>
        <taxon>Bacteria</taxon>
        <taxon>Bacillati</taxon>
        <taxon>Actinomycetota</taxon>
        <taxon>Actinomycetes</taxon>
        <taxon>Streptosporangiales</taxon>
        <taxon>Nocardiopsidaceae</taxon>
        <taxon>Nocardiopsis</taxon>
    </lineage>
</organism>
<feature type="transmembrane region" description="Helical" evidence="8">
    <location>
        <begin position="104"/>
        <end position="131"/>
    </location>
</feature>
<feature type="transmembrane region" description="Helical" evidence="8">
    <location>
        <begin position="30"/>
        <end position="51"/>
    </location>
</feature>
<keyword evidence="3" id="KW-1003">Cell membrane</keyword>
<evidence type="ECO:0000256" key="6">
    <source>
        <dbReference type="ARBA" id="ARBA00023136"/>
    </source>
</evidence>
<feature type="compositionally biased region" description="Polar residues" evidence="7">
    <location>
        <begin position="449"/>
        <end position="459"/>
    </location>
</feature>
<feature type="domain" description="Major facilitator superfamily (MFS) profile" evidence="9">
    <location>
        <begin position="239"/>
        <end position="459"/>
    </location>
</feature>
<evidence type="ECO:0000256" key="1">
    <source>
        <dbReference type="ARBA" id="ARBA00004651"/>
    </source>
</evidence>
<accession>A0ABY5CZ56</accession>
<evidence type="ECO:0000313" key="11">
    <source>
        <dbReference type="Proteomes" id="UP001055940"/>
    </source>
</evidence>
<keyword evidence="11" id="KW-1185">Reference proteome</keyword>
<keyword evidence="2" id="KW-0813">Transport</keyword>
<feature type="transmembrane region" description="Helical" evidence="8">
    <location>
        <begin position="243"/>
        <end position="264"/>
    </location>
</feature>
<feature type="compositionally biased region" description="Polar residues" evidence="7">
    <location>
        <begin position="1"/>
        <end position="13"/>
    </location>
</feature>
<feature type="transmembrane region" description="Helical" evidence="8">
    <location>
        <begin position="329"/>
        <end position="352"/>
    </location>
</feature>
<evidence type="ECO:0000259" key="9">
    <source>
        <dbReference type="PROSITE" id="PS50850"/>
    </source>
</evidence>
<evidence type="ECO:0000256" key="4">
    <source>
        <dbReference type="ARBA" id="ARBA00022692"/>
    </source>
</evidence>
<reference evidence="10" key="1">
    <citation type="submission" date="2022-06" db="EMBL/GenBank/DDBJ databases">
        <authorList>
            <person name="Ping M."/>
        </authorList>
    </citation>
    <scope>NUCLEOTIDE SEQUENCE</scope>
    <source>
        <strain evidence="10">JCM11759T</strain>
    </source>
</reference>
<dbReference type="InterPro" id="IPR020846">
    <property type="entry name" value="MFS_dom"/>
</dbReference>
<feature type="transmembrane region" description="Helical" evidence="8">
    <location>
        <begin position="373"/>
        <end position="392"/>
    </location>
</feature>
<keyword evidence="4 8" id="KW-0812">Transmembrane</keyword>
<gene>
    <name evidence="10" type="ORF">NE857_16930</name>
</gene>
<comment type="subcellular location">
    <subcellularLocation>
        <location evidence="1">Cell membrane</location>
        <topology evidence="1">Multi-pass membrane protein</topology>
    </subcellularLocation>
</comment>
<dbReference type="Gene3D" id="1.20.1250.20">
    <property type="entry name" value="MFS general substrate transporter like domains"/>
    <property type="match status" value="1"/>
</dbReference>
<dbReference type="InterPro" id="IPR010290">
    <property type="entry name" value="TM_effector"/>
</dbReference>
<evidence type="ECO:0000256" key="8">
    <source>
        <dbReference type="SAM" id="Phobius"/>
    </source>
</evidence>
<dbReference type="InterPro" id="IPR036259">
    <property type="entry name" value="MFS_trans_sf"/>
</dbReference>
<evidence type="ECO:0000313" key="10">
    <source>
        <dbReference type="EMBL" id="USY17054.1"/>
    </source>
</evidence>
<feature type="transmembrane region" description="Helical" evidence="8">
    <location>
        <begin position="306"/>
        <end position="323"/>
    </location>
</feature>
<proteinExistence type="predicted"/>
<feature type="transmembrane region" description="Helical" evidence="8">
    <location>
        <begin position="177"/>
        <end position="205"/>
    </location>
</feature>